<accession>A0ABT9NZ61</accession>
<dbReference type="InterPro" id="IPR004378">
    <property type="entry name" value="F420H2_quin_Rdtase"/>
</dbReference>
<dbReference type="Gene3D" id="2.30.110.10">
    <property type="entry name" value="Electron Transport, Fmn-binding Protein, Chain A"/>
    <property type="match status" value="1"/>
</dbReference>
<evidence type="ECO:0000313" key="3">
    <source>
        <dbReference type="EMBL" id="MDP9825724.1"/>
    </source>
</evidence>
<dbReference type="NCBIfam" id="TIGR00026">
    <property type="entry name" value="hi_GC_TIGR00026"/>
    <property type="match status" value="1"/>
</dbReference>
<dbReference type="EMBL" id="JAUSQZ010000001">
    <property type="protein sequence ID" value="MDP9825724.1"/>
    <property type="molecule type" value="Genomic_DNA"/>
</dbReference>
<keyword evidence="4" id="KW-1185">Reference proteome</keyword>
<dbReference type="PANTHER" id="PTHR39428">
    <property type="entry name" value="F420H(2)-DEPENDENT QUINONE REDUCTASE RV1261C"/>
    <property type="match status" value="1"/>
</dbReference>
<name>A0ABT9NZ61_9ACTN</name>
<comment type="similarity">
    <text evidence="1">Belongs to the F420H(2)-dependent quinone reductase family.</text>
</comment>
<evidence type="ECO:0000256" key="2">
    <source>
        <dbReference type="ARBA" id="ARBA00049106"/>
    </source>
</evidence>
<comment type="caution">
    <text evidence="3">The sequence shown here is derived from an EMBL/GenBank/DDBJ whole genome shotgun (WGS) entry which is preliminary data.</text>
</comment>
<sequence length="143" mass="15868">MTSDDVELSPTPWVRDQTEQVLATGTTASLTGPAPVVLLTVRGAKSGKLRYQLVIRVEKDGVYVVVASLGGSDRNPAWFHNIKAHPEVQLQDGTETKTYRAREVVGEEKTPWWDLAVATFPNYGEYQTKTERQIPVFVLEPIG</sequence>
<evidence type="ECO:0000313" key="4">
    <source>
        <dbReference type="Proteomes" id="UP001235712"/>
    </source>
</evidence>
<dbReference type="PANTHER" id="PTHR39428:SF3">
    <property type="entry name" value="DEAZAFLAVIN-DEPENDENT NITROREDUCTASE"/>
    <property type="match status" value="1"/>
</dbReference>
<reference evidence="3 4" key="1">
    <citation type="submission" date="2023-07" db="EMBL/GenBank/DDBJ databases">
        <title>Sequencing the genomes of 1000 actinobacteria strains.</title>
        <authorList>
            <person name="Klenk H.-P."/>
        </authorList>
    </citation>
    <scope>NUCLEOTIDE SEQUENCE [LARGE SCALE GENOMIC DNA]</scope>
    <source>
        <strain evidence="3 4">DSM 44388</strain>
    </source>
</reference>
<gene>
    <name evidence="3" type="ORF">J2S57_001473</name>
</gene>
<protein>
    <submittedName>
        <fullName evidence="3">Deazaflavin-dependent oxidoreductase (Nitroreductase family)</fullName>
    </submittedName>
</protein>
<organism evidence="3 4">
    <name type="scientific">Kineosporia succinea</name>
    <dbReference type="NCBI Taxonomy" id="84632"/>
    <lineage>
        <taxon>Bacteria</taxon>
        <taxon>Bacillati</taxon>
        <taxon>Actinomycetota</taxon>
        <taxon>Actinomycetes</taxon>
        <taxon>Kineosporiales</taxon>
        <taxon>Kineosporiaceae</taxon>
        <taxon>Kineosporia</taxon>
    </lineage>
</organism>
<comment type="catalytic activity">
    <reaction evidence="2">
        <text>oxidized coenzyme F420-(gamma-L-Glu)(n) + a quinol + H(+) = reduced coenzyme F420-(gamma-L-Glu)(n) + a quinone</text>
        <dbReference type="Rhea" id="RHEA:39663"/>
        <dbReference type="Rhea" id="RHEA-COMP:12939"/>
        <dbReference type="Rhea" id="RHEA-COMP:14378"/>
        <dbReference type="ChEBI" id="CHEBI:15378"/>
        <dbReference type="ChEBI" id="CHEBI:24646"/>
        <dbReference type="ChEBI" id="CHEBI:132124"/>
        <dbReference type="ChEBI" id="CHEBI:133980"/>
        <dbReference type="ChEBI" id="CHEBI:139511"/>
    </reaction>
</comment>
<dbReference type="Proteomes" id="UP001235712">
    <property type="component" value="Unassembled WGS sequence"/>
</dbReference>
<evidence type="ECO:0000256" key="1">
    <source>
        <dbReference type="ARBA" id="ARBA00008710"/>
    </source>
</evidence>
<dbReference type="RefSeq" id="WP_307239799.1">
    <property type="nucleotide sequence ID" value="NZ_JAUSQZ010000001.1"/>
</dbReference>
<proteinExistence type="inferred from homology"/>
<dbReference type="InterPro" id="IPR012349">
    <property type="entry name" value="Split_barrel_FMN-bd"/>
</dbReference>
<dbReference type="Pfam" id="PF04075">
    <property type="entry name" value="F420H2_quin_red"/>
    <property type="match status" value="1"/>
</dbReference>